<keyword evidence="3" id="KW-1185">Reference proteome</keyword>
<accession>A0A3N6UNR5</accession>
<protein>
    <submittedName>
        <fullName evidence="2">N-acetyltransferase</fullName>
    </submittedName>
</protein>
<dbReference type="Proteomes" id="UP000279457">
    <property type="component" value="Unassembled WGS sequence"/>
</dbReference>
<dbReference type="EMBL" id="RHHM01000010">
    <property type="protein sequence ID" value="RQM37599.1"/>
    <property type="molecule type" value="Genomic_DNA"/>
</dbReference>
<evidence type="ECO:0000313" key="2">
    <source>
        <dbReference type="EMBL" id="RQM37599.1"/>
    </source>
</evidence>
<dbReference type="Gene3D" id="3.40.630.30">
    <property type="match status" value="1"/>
</dbReference>
<feature type="domain" description="N-acetyltransferase" evidence="1">
    <location>
        <begin position="3"/>
        <end position="135"/>
    </location>
</feature>
<name>A0A3N6UNR5_9GAMM</name>
<dbReference type="PANTHER" id="PTHR47237:SF2">
    <property type="entry name" value="BLL4206 PROTEIN"/>
    <property type="match status" value="1"/>
</dbReference>
<evidence type="ECO:0000313" key="3">
    <source>
        <dbReference type="Proteomes" id="UP000279457"/>
    </source>
</evidence>
<dbReference type="AlphaFoldDB" id="A0A3N6UNR5"/>
<sequence length="280" mass="30696">MSTEFRAMSSRHLAQAVSLTQNLKWPHRLDDWQQALSLGEGIVAEEDGKLVGTILWWRWGDAYASLGLVIVADDWQGKGIGRRLMQAALAKLVGYHVRLHATVMGKGLYETLGFIATGVIEQHQCRELPEVKAVSPAEGVLLRPACREDAAMLVALEQLAHGQHRPMLIDSLLNSSSRFLLLERAGRIVGFACQRPFGHGEAIGPVIAEDLPQAKVLVSHLLSGLGGQFVRMDTERQTGLGDWLTTQGMPEVDHPIIMIRGTPWQPDGARAFGLMTQAMA</sequence>
<evidence type="ECO:0000259" key="1">
    <source>
        <dbReference type="PROSITE" id="PS51186"/>
    </source>
</evidence>
<dbReference type="RefSeq" id="WP_124233651.1">
    <property type="nucleotide sequence ID" value="NZ_RHHM01000010.1"/>
</dbReference>
<dbReference type="InterPro" id="IPR000182">
    <property type="entry name" value="GNAT_dom"/>
</dbReference>
<dbReference type="PANTHER" id="PTHR47237">
    <property type="entry name" value="SLL0310 PROTEIN"/>
    <property type="match status" value="1"/>
</dbReference>
<dbReference type="OrthoDB" id="510731at2"/>
<dbReference type="Gene3D" id="3.40.630.90">
    <property type="match status" value="1"/>
</dbReference>
<dbReference type="InterPro" id="IPR052729">
    <property type="entry name" value="Acyl/Acetyltrans_Enzymes"/>
</dbReference>
<comment type="caution">
    <text evidence="2">The sequence shown here is derived from an EMBL/GenBank/DDBJ whole genome shotgun (WGS) entry which is preliminary data.</text>
</comment>
<gene>
    <name evidence="2" type="ORF">EB241_13725</name>
</gene>
<keyword evidence="2" id="KW-0808">Transferase</keyword>
<dbReference type="InterPro" id="IPR041496">
    <property type="entry name" value="YitH/HolE_GNAT"/>
</dbReference>
<dbReference type="InterPro" id="IPR016181">
    <property type="entry name" value="Acyl_CoA_acyltransferase"/>
</dbReference>
<proteinExistence type="predicted"/>
<dbReference type="GO" id="GO:0016747">
    <property type="term" value="F:acyltransferase activity, transferring groups other than amino-acyl groups"/>
    <property type="evidence" value="ECO:0007669"/>
    <property type="project" value="InterPro"/>
</dbReference>
<dbReference type="PROSITE" id="PS51186">
    <property type="entry name" value="GNAT"/>
    <property type="match status" value="1"/>
</dbReference>
<dbReference type="Pfam" id="PF18014">
    <property type="entry name" value="Acetyltransf_18"/>
    <property type="match status" value="1"/>
</dbReference>
<organism evidence="2 3">
    <name type="scientific">Erwinia psidii</name>
    <dbReference type="NCBI Taxonomy" id="69224"/>
    <lineage>
        <taxon>Bacteria</taxon>
        <taxon>Pseudomonadati</taxon>
        <taxon>Pseudomonadota</taxon>
        <taxon>Gammaproteobacteria</taxon>
        <taxon>Enterobacterales</taxon>
        <taxon>Erwiniaceae</taxon>
        <taxon>Erwinia</taxon>
    </lineage>
</organism>
<reference evidence="2 3" key="1">
    <citation type="submission" date="2018-10" db="EMBL/GenBank/DDBJ databases">
        <title>Draft genome sequence for the type isolate of Erwinia psidii, agent causal of bacterial blight in guava (Psidium guajava) and wilt and die-back of Eucalyptus spp.</title>
        <authorList>
            <person name="Hermenegildo P.S."/>
            <person name="Santos S.A."/>
            <person name="Guimaraes L.M.S."/>
            <person name="Vidigal P.M.P."/>
            <person name="Pereira I.C."/>
            <person name="Badel J.L."/>
            <person name="Alfenas-Zerbini P."/>
            <person name="Ferreira M.A.S.V."/>
            <person name="Alfenas A.C."/>
        </authorList>
    </citation>
    <scope>NUCLEOTIDE SEQUENCE [LARGE SCALE GENOMIC DNA]</scope>
    <source>
        <strain evidence="2 3">IBSBF 435</strain>
    </source>
</reference>
<dbReference type="SUPFAM" id="SSF55729">
    <property type="entry name" value="Acyl-CoA N-acyltransferases (Nat)"/>
    <property type="match status" value="1"/>
</dbReference>
<dbReference type="Pfam" id="PF13508">
    <property type="entry name" value="Acetyltransf_7"/>
    <property type="match status" value="1"/>
</dbReference>
<dbReference type="CDD" id="cd04301">
    <property type="entry name" value="NAT_SF"/>
    <property type="match status" value="1"/>
</dbReference>